<evidence type="ECO:0000256" key="4">
    <source>
        <dbReference type="ARBA" id="ARBA00022500"/>
    </source>
</evidence>
<dbReference type="GO" id="GO:0006935">
    <property type="term" value="P:chemotaxis"/>
    <property type="evidence" value="ECO:0007669"/>
    <property type="project" value="UniProtKB-KW"/>
</dbReference>
<proteinExistence type="inferred from homology"/>
<evidence type="ECO:0000313" key="18">
    <source>
        <dbReference type="Proteomes" id="UP001156881"/>
    </source>
</evidence>
<reference evidence="15" key="4">
    <citation type="submission" date="2023-01" db="EMBL/GenBank/DDBJ databases">
        <title>Draft genome sequence of Methylobacterium brachythecii strain NBRC 107710.</title>
        <authorList>
            <person name="Sun Q."/>
            <person name="Mori K."/>
        </authorList>
    </citation>
    <scope>NUCLEOTIDE SEQUENCE</scope>
    <source>
        <strain evidence="15">NBRC 107710</strain>
    </source>
</reference>
<dbReference type="SMART" id="SM00304">
    <property type="entry name" value="HAMP"/>
    <property type="match status" value="1"/>
</dbReference>
<feature type="transmembrane region" description="Helical" evidence="12">
    <location>
        <begin position="185"/>
        <end position="210"/>
    </location>
</feature>
<evidence type="ECO:0000313" key="16">
    <source>
        <dbReference type="EMBL" id="MBB3905444.1"/>
    </source>
</evidence>
<dbReference type="PROSITE" id="PS50885">
    <property type="entry name" value="HAMP"/>
    <property type="match status" value="1"/>
</dbReference>
<evidence type="ECO:0000256" key="12">
    <source>
        <dbReference type="SAM" id="Phobius"/>
    </source>
</evidence>
<dbReference type="InterPro" id="IPR004089">
    <property type="entry name" value="MCPsignal_dom"/>
</dbReference>
<evidence type="ECO:0000256" key="8">
    <source>
        <dbReference type="ARBA" id="ARBA00023136"/>
    </source>
</evidence>
<dbReference type="PANTHER" id="PTHR32089">
    <property type="entry name" value="METHYL-ACCEPTING CHEMOTAXIS PROTEIN MCPB"/>
    <property type="match status" value="1"/>
</dbReference>
<feature type="domain" description="HAMP" evidence="14">
    <location>
        <begin position="207"/>
        <end position="260"/>
    </location>
</feature>
<dbReference type="EMBL" id="BSPG01000016">
    <property type="protein sequence ID" value="GLS44925.1"/>
    <property type="molecule type" value="Genomic_DNA"/>
</dbReference>
<dbReference type="PROSITE" id="PS50111">
    <property type="entry name" value="CHEMOTAXIS_TRANSDUC_2"/>
    <property type="match status" value="1"/>
</dbReference>
<sequence>MHSIKTRLLAVIGALFLALLLVGGAGIYASSVAESGMKTVYADRVVPLRQLKIVADMYAVNIVDTSHKVRNGNLAWPAGIASIEEARGRIGTVWKAYAATYMTPAEQRLAAATSAQMANADAAVTDLLQILRRGDRAGLDRFVTERLYAVIDPVSESVGQLVDLQIDEAGATYESSMAAYVVSEWIGGGTILFGAAATILALAIVLVSVLRPLGRLNEMMQALSAGDATRTVPGLERKDEVGAMAATVSVFKDNLIRTRELETETELARASAEEQRKTGMRQMADGFERAVGGIVGAVTSAATELQATAKSLSGTASGTAAQSTQVAAAAEEAASNVNTVAAAAEELGSSVQEIGRQVGGSSSLARAAVEEASRTATLVSELSDSAARIGDVVAMIATIAGQTNLLALNATIEAARAGDAGRGFAVVASEVKALASQTARATDEIASQITRIQGATGEAVTAIGDITARIGEISDVATMIAAAVEEQGAATQEIVRNVAQAATGTSDVTTNVSSLAGSAEETGAAASQVLASASELSLQSETLSAEVSRFLATVRAA</sequence>
<keyword evidence="3" id="KW-0488">Methylation</keyword>
<evidence type="ECO:0000259" key="14">
    <source>
        <dbReference type="PROSITE" id="PS50885"/>
    </source>
</evidence>
<dbReference type="GO" id="GO:0007165">
    <property type="term" value="P:signal transduction"/>
    <property type="evidence" value="ECO:0007669"/>
    <property type="project" value="UniProtKB-KW"/>
</dbReference>
<keyword evidence="9 11" id="KW-0807">Transducer</keyword>
<protein>
    <submittedName>
        <fullName evidence="16">Methyl-accepting chemotaxis protein</fullName>
    </submittedName>
</protein>
<organism evidence="16 17">
    <name type="scientific">Methylobacterium brachythecii</name>
    <dbReference type="NCBI Taxonomy" id="1176177"/>
    <lineage>
        <taxon>Bacteria</taxon>
        <taxon>Pseudomonadati</taxon>
        <taxon>Pseudomonadota</taxon>
        <taxon>Alphaproteobacteria</taxon>
        <taxon>Hyphomicrobiales</taxon>
        <taxon>Methylobacteriaceae</taxon>
        <taxon>Methylobacterium</taxon>
    </lineage>
</organism>
<dbReference type="Proteomes" id="UP001156881">
    <property type="component" value="Unassembled WGS sequence"/>
</dbReference>
<dbReference type="EMBL" id="JACIDN010000012">
    <property type="protein sequence ID" value="MBB3905444.1"/>
    <property type="molecule type" value="Genomic_DNA"/>
</dbReference>
<reference evidence="18" key="2">
    <citation type="journal article" date="2019" name="Int. J. Syst. Evol. Microbiol.">
        <title>The Global Catalogue of Microorganisms (GCM) 10K type strain sequencing project: providing services to taxonomists for standard genome sequencing and annotation.</title>
        <authorList>
            <consortium name="The Broad Institute Genomics Platform"/>
            <consortium name="The Broad Institute Genome Sequencing Center for Infectious Disease"/>
            <person name="Wu L."/>
            <person name="Ma J."/>
        </authorList>
    </citation>
    <scope>NUCLEOTIDE SEQUENCE [LARGE SCALE GENOMIC DNA]</scope>
    <source>
        <strain evidence="18">NBRC 107710</strain>
    </source>
</reference>
<dbReference type="SUPFAM" id="SSF58104">
    <property type="entry name" value="Methyl-accepting chemotaxis protein (MCP) signaling domain"/>
    <property type="match status" value="1"/>
</dbReference>
<dbReference type="GO" id="GO:0004888">
    <property type="term" value="F:transmembrane signaling receptor activity"/>
    <property type="evidence" value="ECO:0007669"/>
    <property type="project" value="InterPro"/>
</dbReference>
<dbReference type="Gene3D" id="1.10.287.950">
    <property type="entry name" value="Methyl-accepting chemotaxis protein"/>
    <property type="match status" value="1"/>
</dbReference>
<evidence type="ECO:0000256" key="5">
    <source>
        <dbReference type="ARBA" id="ARBA00022519"/>
    </source>
</evidence>
<dbReference type="Pfam" id="PF00015">
    <property type="entry name" value="MCPsignal"/>
    <property type="match status" value="1"/>
</dbReference>
<dbReference type="InterPro" id="IPR003660">
    <property type="entry name" value="HAMP_dom"/>
</dbReference>
<dbReference type="SMART" id="SM00283">
    <property type="entry name" value="MA"/>
    <property type="match status" value="1"/>
</dbReference>
<dbReference type="Pfam" id="PF02203">
    <property type="entry name" value="TarH"/>
    <property type="match status" value="1"/>
</dbReference>
<dbReference type="PRINTS" id="PR00260">
    <property type="entry name" value="CHEMTRNSDUCR"/>
</dbReference>
<keyword evidence="8 12" id="KW-0472">Membrane</keyword>
<gene>
    <name evidence="15" type="ORF">GCM10007884_29140</name>
    <name evidence="16" type="ORF">GGR33_004982</name>
</gene>
<reference evidence="16 17" key="3">
    <citation type="submission" date="2020-08" db="EMBL/GenBank/DDBJ databases">
        <title>Genomic Encyclopedia of Type Strains, Phase IV (KMG-IV): sequencing the most valuable type-strain genomes for metagenomic binning, comparative biology and taxonomic classification.</title>
        <authorList>
            <person name="Goeker M."/>
        </authorList>
    </citation>
    <scope>NUCLEOTIDE SEQUENCE [LARGE SCALE GENOMIC DNA]</scope>
    <source>
        <strain evidence="16 17">DSM 24105</strain>
    </source>
</reference>
<dbReference type="InterPro" id="IPR004090">
    <property type="entry name" value="Chemotax_Me-accpt_rcpt"/>
</dbReference>
<evidence type="ECO:0000256" key="3">
    <source>
        <dbReference type="ARBA" id="ARBA00022481"/>
    </source>
</evidence>
<dbReference type="CDD" id="cd06225">
    <property type="entry name" value="HAMP"/>
    <property type="match status" value="1"/>
</dbReference>
<evidence type="ECO:0000256" key="11">
    <source>
        <dbReference type="PROSITE-ProRule" id="PRU00284"/>
    </source>
</evidence>
<evidence type="ECO:0000256" key="2">
    <source>
        <dbReference type="ARBA" id="ARBA00022475"/>
    </source>
</evidence>
<comment type="subcellular location">
    <subcellularLocation>
        <location evidence="1">Cell inner membrane</location>
        <topology evidence="1">Multi-pass membrane protein</topology>
    </subcellularLocation>
</comment>
<evidence type="ECO:0000259" key="13">
    <source>
        <dbReference type="PROSITE" id="PS50111"/>
    </source>
</evidence>
<dbReference type="Pfam" id="PF00672">
    <property type="entry name" value="HAMP"/>
    <property type="match status" value="1"/>
</dbReference>
<evidence type="ECO:0000256" key="10">
    <source>
        <dbReference type="ARBA" id="ARBA00029447"/>
    </source>
</evidence>
<reference evidence="15" key="1">
    <citation type="journal article" date="2014" name="Int. J. Syst. Evol. Microbiol.">
        <title>Complete genome of a new Firmicutes species belonging to the dominant human colonic microbiota ('Ruminococcus bicirculans') reveals two chromosomes and a selective capacity to utilize plant glucans.</title>
        <authorList>
            <consortium name="NISC Comparative Sequencing Program"/>
            <person name="Wegmann U."/>
            <person name="Louis P."/>
            <person name="Goesmann A."/>
            <person name="Henrissat B."/>
            <person name="Duncan S.H."/>
            <person name="Flint H.J."/>
        </authorList>
    </citation>
    <scope>NUCLEOTIDE SEQUENCE</scope>
    <source>
        <strain evidence="15">NBRC 107710</strain>
    </source>
</reference>
<dbReference type="Proteomes" id="UP000517759">
    <property type="component" value="Unassembled WGS sequence"/>
</dbReference>
<evidence type="ECO:0000256" key="1">
    <source>
        <dbReference type="ARBA" id="ARBA00004429"/>
    </source>
</evidence>
<evidence type="ECO:0000256" key="7">
    <source>
        <dbReference type="ARBA" id="ARBA00022989"/>
    </source>
</evidence>
<dbReference type="Gene3D" id="1.10.8.500">
    <property type="entry name" value="HAMP domain in histidine kinase"/>
    <property type="match status" value="1"/>
</dbReference>
<keyword evidence="2" id="KW-1003">Cell membrane</keyword>
<dbReference type="RefSeq" id="WP_183513122.1">
    <property type="nucleotide sequence ID" value="NZ_BSPG01000016.1"/>
</dbReference>
<comment type="similarity">
    <text evidence="10">Belongs to the methyl-accepting chemotaxis (MCP) protein family.</text>
</comment>
<dbReference type="PANTHER" id="PTHR32089:SF112">
    <property type="entry name" value="LYSOZYME-LIKE PROTEIN-RELATED"/>
    <property type="match status" value="1"/>
</dbReference>
<dbReference type="InterPro" id="IPR003122">
    <property type="entry name" value="Tar_rcpt_lig-bd"/>
</dbReference>
<name>A0A7W6AQA3_9HYPH</name>
<dbReference type="AlphaFoldDB" id="A0A7W6AQA3"/>
<feature type="domain" description="Methyl-accepting transducer" evidence="13">
    <location>
        <begin position="301"/>
        <end position="537"/>
    </location>
</feature>
<evidence type="ECO:0000256" key="9">
    <source>
        <dbReference type="ARBA" id="ARBA00023224"/>
    </source>
</evidence>
<keyword evidence="7 12" id="KW-1133">Transmembrane helix</keyword>
<evidence type="ECO:0000256" key="6">
    <source>
        <dbReference type="ARBA" id="ARBA00022692"/>
    </source>
</evidence>
<keyword evidence="4" id="KW-0145">Chemotaxis</keyword>
<evidence type="ECO:0000313" key="15">
    <source>
        <dbReference type="EMBL" id="GLS44925.1"/>
    </source>
</evidence>
<dbReference type="GO" id="GO:0005886">
    <property type="term" value="C:plasma membrane"/>
    <property type="evidence" value="ECO:0007669"/>
    <property type="project" value="UniProtKB-SubCell"/>
</dbReference>
<comment type="caution">
    <text evidence="16">The sequence shown here is derived from an EMBL/GenBank/DDBJ whole genome shotgun (WGS) entry which is preliminary data.</text>
</comment>
<accession>A0A7W6AQA3</accession>
<evidence type="ECO:0000313" key="17">
    <source>
        <dbReference type="Proteomes" id="UP000517759"/>
    </source>
</evidence>
<keyword evidence="6 12" id="KW-0812">Transmembrane</keyword>
<keyword evidence="18" id="KW-1185">Reference proteome</keyword>
<keyword evidence="5" id="KW-0997">Cell inner membrane</keyword>